<dbReference type="AlphaFoldDB" id="A0A0L6JGH0"/>
<evidence type="ECO:0000256" key="1">
    <source>
        <dbReference type="SAM" id="Phobius"/>
    </source>
</evidence>
<dbReference type="Proteomes" id="UP000036923">
    <property type="component" value="Unassembled WGS sequence"/>
</dbReference>
<comment type="caution">
    <text evidence="2">The sequence shown here is derived from an EMBL/GenBank/DDBJ whole genome shotgun (WGS) entry which is preliminary data.</text>
</comment>
<feature type="transmembrane region" description="Helical" evidence="1">
    <location>
        <begin position="6"/>
        <end position="28"/>
    </location>
</feature>
<proteinExistence type="predicted"/>
<name>A0A0L6JGH0_9FIRM</name>
<keyword evidence="1" id="KW-1133">Transmembrane helix</keyword>
<dbReference type="EMBL" id="LGTC01000001">
    <property type="protein sequence ID" value="KNY24808.1"/>
    <property type="molecule type" value="Genomic_DNA"/>
</dbReference>
<dbReference type="STRING" id="398512.Bccel_0065"/>
<feature type="transmembrane region" description="Helical" evidence="1">
    <location>
        <begin position="49"/>
        <end position="69"/>
    </location>
</feature>
<keyword evidence="3" id="KW-1185">Reference proteome</keyword>
<evidence type="ECO:0000313" key="3">
    <source>
        <dbReference type="Proteomes" id="UP000036923"/>
    </source>
</evidence>
<protein>
    <submittedName>
        <fullName evidence="2">Uncharacterized protein</fullName>
    </submittedName>
</protein>
<organism evidence="2 3">
    <name type="scientific">Pseudobacteroides cellulosolvens ATCC 35603 = DSM 2933</name>
    <dbReference type="NCBI Taxonomy" id="398512"/>
    <lineage>
        <taxon>Bacteria</taxon>
        <taxon>Bacillati</taxon>
        <taxon>Bacillota</taxon>
        <taxon>Clostridia</taxon>
        <taxon>Eubacteriales</taxon>
        <taxon>Oscillospiraceae</taxon>
        <taxon>Pseudobacteroides</taxon>
    </lineage>
</organism>
<keyword evidence="1" id="KW-0812">Transmembrane</keyword>
<gene>
    <name evidence="2" type="ORF">Bccel_0065</name>
</gene>
<accession>A0A0L6JGH0</accession>
<reference evidence="3" key="1">
    <citation type="submission" date="2015-07" db="EMBL/GenBank/DDBJ databases">
        <title>Near-Complete Genome Sequence of the Cellulolytic Bacterium Bacteroides (Pseudobacteroides) cellulosolvens ATCC 35603.</title>
        <authorList>
            <person name="Dassa B."/>
            <person name="Utturkar S.M."/>
            <person name="Klingeman D.M."/>
            <person name="Hurt R.A."/>
            <person name="Keller M."/>
            <person name="Xu J."/>
            <person name="Reddy Y.H.K."/>
            <person name="Borovok I."/>
            <person name="Grinberg I.R."/>
            <person name="Lamed R."/>
            <person name="Zhivin O."/>
            <person name="Bayer E.A."/>
            <person name="Brown S.D."/>
        </authorList>
    </citation>
    <scope>NUCLEOTIDE SEQUENCE [LARGE SCALE GENOMIC DNA]</scope>
    <source>
        <strain evidence="3">DSM 2933</strain>
    </source>
</reference>
<evidence type="ECO:0000313" key="2">
    <source>
        <dbReference type="EMBL" id="KNY24808.1"/>
    </source>
</evidence>
<sequence>MDFMLYSLVIFIIAPICILASILNWDWYFRKLVKPASQKGSSLRRRQRIIHFIIPLVIVTFILYICSFYY</sequence>
<keyword evidence="1" id="KW-0472">Membrane</keyword>